<proteinExistence type="predicted"/>
<comment type="caution">
    <text evidence="1">The sequence shown here is derived from an EMBL/GenBank/DDBJ whole genome shotgun (WGS) entry which is preliminary data.</text>
</comment>
<dbReference type="AlphaFoldDB" id="A0A9K3JIV2"/>
<keyword evidence="2" id="KW-1185">Reference proteome</keyword>
<gene>
    <name evidence="1" type="ORF">HanXRQr2_Chr03g0127871</name>
</gene>
<reference evidence="1" key="2">
    <citation type="submission" date="2020-06" db="EMBL/GenBank/DDBJ databases">
        <title>Helianthus annuus Genome sequencing and assembly Release 2.</title>
        <authorList>
            <person name="Gouzy J."/>
            <person name="Langlade N."/>
            <person name="Munos S."/>
        </authorList>
    </citation>
    <scope>NUCLEOTIDE SEQUENCE</scope>
    <source>
        <tissue evidence="1">Leaves</tissue>
    </source>
</reference>
<dbReference type="EMBL" id="MNCJ02000318">
    <property type="protein sequence ID" value="KAF5815866.1"/>
    <property type="molecule type" value="Genomic_DNA"/>
</dbReference>
<accession>A0A9K3JIV2</accession>
<organism evidence="1 2">
    <name type="scientific">Helianthus annuus</name>
    <name type="common">Common sunflower</name>
    <dbReference type="NCBI Taxonomy" id="4232"/>
    <lineage>
        <taxon>Eukaryota</taxon>
        <taxon>Viridiplantae</taxon>
        <taxon>Streptophyta</taxon>
        <taxon>Embryophyta</taxon>
        <taxon>Tracheophyta</taxon>
        <taxon>Spermatophyta</taxon>
        <taxon>Magnoliopsida</taxon>
        <taxon>eudicotyledons</taxon>
        <taxon>Gunneridae</taxon>
        <taxon>Pentapetalae</taxon>
        <taxon>asterids</taxon>
        <taxon>campanulids</taxon>
        <taxon>Asterales</taxon>
        <taxon>Asteraceae</taxon>
        <taxon>Asteroideae</taxon>
        <taxon>Heliantheae alliance</taxon>
        <taxon>Heliantheae</taxon>
        <taxon>Helianthus</taxon>
    </lineage>
</organism>
<protein>
    <submittedName>
        <fullName evidence="1">Pentatricopeptide</fullName>
    </submittedName>
</protein>
<name>A0A9K3JIV2_HELAN</name>
<evidence type="ECO:0000313" key="2">
    <source>
        <dbReference type="Proteomes" id="UP000215914"/>
    </source>
</evidence>
<evidence type="ECO:0000313" key="1">
    <source>
        <dbReference type="EMBL" id="KAF5815866.1"/>
    </source>
</evidence>
<dbReference type="Proteomes" id="UP000215914">
    <property type="component" value="Unassembled WGS sequence"/>
</dbReference>
<sequence>MLNCFVGVAVEMGSVEVARKVFDEMCERCDSGFFYFQDFDHLPLQRVNEVSLVDQWA</sequence>
<reference evidence="1" key="1">
    <citation type="journal article" date="2017" name="Nature">
        <title>The sunflower genome provides insights into oil metabolism, flowering and Asterid evolution.</title>
        <authorList>
            <person name="Badouin H."/>
            <person name="Gouzy J."/>
            <person name="Grassa C.J."/>
            <person name="Murat F."/>
            <person name="Staton S.E."/>
            <person name="Cottret L."/>
            <person name="Lelandais-Briere C."/>
            <person name="Owens G.L."/>
            <person name="Carrere S."/>
            <person name="Mayjonade B."/>
            <person name="Legrand L."/>
            <person name="Gill N."/>
            <person name="Kane N.C."/>
            <person name="Bowers J.E."/>
            <person name="Hubner S."/>
            <person name="Bellec A."/>
            <person name="Berard A."/>
            <person name="Berges H."/>
            <person name="Blanchet N."/>
            <person name="Boniface M.C."/>
            <person name="Brunel D."/>
            <person name="Catrice O."/>
            <person name="Chaidir N."/>
            <person name="Claudel C."/>
            <person name="Donnadieu C."/>
            <person name="Faraut T."/>
            <person name="Fievet G."/>
            <person name="Helmstetter N."/>
            <person name="King M."/>
            <person name="Knapp S.J."/>
            <person name="Lai Z."/>
            <person name="Le Paslier M.C."/>
            <person name="Lippi Y."/>
            <person name="Lorenzon L."/>
            <person name="Mandel J.R."/>
            <person name="Marage G."/>
            <person name="Marchand G."/>
            <person name="Marquand E."/>
            <person name="Bret-Mestries E."/>
            <person name="Morien E."/>
            <person name="Nambeesan S."/>
            <person name="Nguyen T."/>
            <person name="Pegot-Espagnet P."/>
            <person name="Pouilly N."/>
            <person name="Raftis F."/>
            <person name="Sallet E."/>
            <person name="Schiex T."/>
            <person name="Thomas J."/>
            <person name="Vandecasteele C."/>
            <person name="Vares D."/>
            <person name="Vear F."/>
            <person name="Vautrin S."/>
            <person name="Crespi M."/>
            <person name="Mangin B."/>
            <person name="Burke J.M."/>
            <person name="Salse J."/>
            <person name="Munos S."/>
            <person name="Vincourt P."/>
            <person name="Rieseberg L.H."/>
            <person name="Langlade N.B."/>
        </authorList>
    </citation>
    <scope>NUCLEOTIDE SEQUENCE</scope>
    <source>
        <tissue evidence="1">Leaves</tissue>
    </source>
</reference>
<dbReference type="Gramene" id="mRNA:HanXRQr2_Chr03g0127871">
    <property type="protein sequence ID" value="CDS:HanXRQr2_Chr03g0127871.1"/>
    <property type="gene ID" value="HanXRQr2_Chr03g0127871"/>
</dbReference>